<keyword evidence="4" id="KW-1185">Reference proteome</keyword>
<dbReference type="InterPro" id="IPR013538">
    <property type="entry name" value="ASHA1/2-like_C"/>
</dbReference>
<dbReference type="Pfam" id="PF08327">
    <property type="entry name" value="AHSA1"/>
    <property type="match status" value="1"/>
</dbReference>
<dbReference type="SUPFAM" id="SSF55961">
    <property type="entry name" value="Bet v1-like"/>
    <property type="match status" value="1"/>
</dbReference>
<accession>A0ABV7CPZ7</accession>
<evidence type="ECO:0000259" key="2">
    <source>
        <dbReference type="Pfam" id="PF08327"/>
    </source>
</evidence>
<gene>
    <name evidence="3" type="ORF">ACFOEE_19480</name>
</gene>
<evidence type="ECO:0000313" key="4">
    <source>
        <dbReference type="Proteomes" id="UP001595453"/>
    </source>
</evidence>
<dbReference type="EMBL" id="JBHRSD010000047">
    <property type="protein sequence ID" value="MFC3034690.1"/>
    <property type="molecule type" value="Genomic_DNA"/>
</dbReference>
<name>A0ABV7CPZ7_9GAMM</name>
<comment type="caution">
    <text evidence="3">The sequence shown here is derived from an EMBL/GenBank/DDBJ whole genome shotgun (WGS) entry which is preliminary data.</text>
</comment>
<organism evidence="3 4">
    <name type="scientific">Pseudoalteromonas fenneropenaei</name>
    <dbReference type="NCBI Taxonomy" id="1737459"/>
    <lineage>
        <taxon>Bacteria</taxon>
        <taxon>Pseudomonadati</taxon>
        <taxon>Pseudomonadota</taxon>
        <taxon>Gammaproteobacteria</taxon>
        <taxon>Alteromonadales</taxon>
        <taxon>Pseudoalteromonadaceae</taxon>
        <taxon>Pseudoalteromonas</taxon>
    </lineage>
</organism>
<dbReference type="InterPro" id="IPR023393">
    <property type="entry name" value="START-like_dom_sf"/>
</dbReference>
<sequence length="135" mass="15152">MLITVSTTINAPLALVWSAWHTPSDIESWNFANDDWCCPLARSDFRVGGEFSYQMAAKDGSMSFDFNGQFTEVVPMQRIAYVIADGRKVSIDFVETASGVTITEQFEAEQTHPAELQQQGWQSILDNFKSYVLSL</sequence>
<feature type="domain" description="Activator of Hsp90 ATPase homologue 1/2-like C-terminal" evidence="2">
    <location>
        <begin position="10"/>
        <end position="132"/>
    </location>
</feature>
<comment type="similarity">
    <text evidence="1">Belongs to the AHA1 family.</text>
</comment>
<reference evidence="4" key="1">
    <citation type="journal article" date="2019" name="Int. J. Syst. Evol. Microbiol.">
        <title>The Global Catalogue of Microorganisms (GCM) 10K type strain sequencing project: providing services to taxonomists for standard genome sequencing and annotation.</title>
        <authorList>
            <consortium name="The Broad Institute Genomics Platform"/>
            <consortium name="The Broad Institute Genome Sequencing Center for Infectious Disease"/>
            <person name="Wu L."/>
            <person name="Ma J."/>
        </authorList>
    </citation>
    <scope>NUCLEOTIDE SEQUENCE [LARGE SCALE GENOMIC DNA]</scope>
    <source>
        <strain evidence="4">KCTC 42730</strain>
    </source>
</reference>
<dbReference type="Proteomes" id="UP001595453">
    <property type="component" value="Unassembled WGS sequence"/>
</dbReference>
<evidence type="ECO:0000313" key="3">
    <source>
        <dbReference type="EMBL" id="MFC3034690.1"/>
    </source>
</evidence>
<protein>
    <submittedName>
        <fullName evidence="3">SRPBCC family protein</fullName>
    </submittedName>
</protein>
<dbReference type="CDD" id="cd08897">
    <property type="entry name" value="SRPBCC_CalC_Aha1-like_4"/>
    <property type="match status" value="1"/>
</dbReference>
<dbReference type="Gene3D" id="3.30.530.20">
    <property type="match status" value="1"/>
</dbReference>
<proteinExistence type="inferred from homology"/>
<dbReference type="RefSeq" id="WP_377128464.1">
    <property type="nucleotide sequence ID" value="NZ_JBHRSD010000047.1"/>
</dbReference>
<evidence type="ECO:0000256" key="1">
    <source>
        <dbReference type="ARBA" id="ARBA00006817"/>
    </source>
</evidence>